<dbReference type="PROSITE" id="PS00344">
    <property type="entry name" value="GATA_ZN_FINGER_1"/>
    <property type="match status" value="2"/>
</dbReference>
<keyword evidence="6" id="KW-0804">Transcription</keyword>
<keyword evidence="10" id="KW-0472">Membrane</keyword>
<evidence type="ECO:0000256" key="10">
    <source>
        <dbReference type="SAM" id="Phobius"/>
    </source>
</evidence>
<evidence type="ECO:0000256" key="7">
    <source>
        <dbReference type="ARBA" id="ARBA00023242"/>
    </source>
</evidence>
<proteinExistence type="predicted"/>
<feature type="compositionally biased region" description="Polar residues" evidence="9">
    <location>
        <begin position="399"/>
        <end position="416"/>
    </location>
</feature>
<keyword evidence="4" id="KW-0862">Zinc</keyword>
<evidence type="ECO:0000259" key="11">
    <source>
        <dbReference type="PROSITE" id="PS50114"/>
    </source>
</evidence>
<feature type="domain" description="GATA-type" evidence="11">
    <location>
        <begin position="332"/>
        <end position="385"/>
    </location>
</feature>
<dbReference type="PROSITE" id="PS50114">
    <property type="entry name" value="GATA_ZN_FINGER_2"/>
    <property type="match status" value="2"/>
</dbReference>
<organism evidence="12 13">
    <name type="scientific">Polyplax serrata</name>
    <name type="common">Common mouse louse</name>
    <dbReference type="NCBI Taxonomy" id="468196"/>
    <lineage>
        <taxon>Eukaryota</taxon>
        <taxon>Metazoa</taxon>
        <taxon>Ecdysozoa</taxon>
        <taxon>Arthropoda</taxon>
        <taxon>Hexapoda</taxon>
        <taxon>Insecta</taxon>
        <taxon>Pterygota</taxon>
        <taxon>Neoptera</taxon>
        <taxon>Paraneoptera</taxon>
        <taxon>Psocodea</taxon>
        <taxon>Troctomorpha</taxon>
        <taxon>Phthiraptera</taxon>
        <taxon>Anoplura</taxon>
        <taxon>Polyplacidae</taxon>
        <taxon>Polyplax</taxon>
    </lineage>
</organism>
<evidence type="ECO:0000256" key="2">
    <source>
        <dbReference type="ARBA" id="ARBA00022723"/>
    </source>
</evidence>
<feature type="compositionally biased region" description="Polar residues" evidence="9">
    <location>
        <begin position="501"/>
        <end position="524"/>
    </location>
</feature>
<feature type="domain" description="GATA-type" evidence="11">
    <location>
        <begin position="199"/>
        <end position="254"/>
    </location>
</feature>
<dbReference type="Pfam" id="PF00320">
    <property type="entry name" value="GATA"/>
    <property type="match status" value="2"/>
</dbReference>
<keyword evidence="5" id="KW-0805">Transcription regulation</keyword>
<keyword evidence="7" id="KW-0539">Nucleus</keyword>
<evidence type="ECO:0000313" key="12">
    <source>
        <dbReference type="EMBL" id="KAK6633372.1"/>
    </source>
</evidence>
<dbReference type="SUPFAM" id="SSF57716">
    <property type="entry name" value="Glucocorticoid receptor-like (DNA-binding domain)"/>
    <property type="match status" value="2"/>
</dbReference>
<evidence type="ECO:0000256" key="1">
    <source>
        <dbReference type="ARBA" id="ARBA00004123"/>
    </source>
</evidence>
<dbReference type="InterPro" id="IPR000679">
    <property type="entry name" value="Znf_GATA"/>
</dbReference>
<reference evidence="12 13" key="1">
    <citation type="submission" date="2023-09" db="EMBL/GenBank/DDBJ databases">
        <title>Genomes of two closely related lineages of the louse Polyplax serrata with different host specificities.</title>
        <authorList>
            <person name="Martinu J."/>
            <person name="Tarabai H."/>
            <person name="Stefka J."/>
            <person name="Hypsa V."/>
        </authorList>
    </citation>
    <scope>NUCLEOTIDE SEQUENCE [LARGE SCALE GENOMIC DNA]</scope>
    <source>
        <strain evidence="12">98ZLc_SE</strain>
    </source>
</reference>
<protein>
    <recommendedName>
        <fullName evidence="11">GATA-type domain-containing protein</fullName>
    </recommendedName>
</protein>
<dbReference type="InterPro" id="IPR013088">
    <property type="entry name" value="Znf_NHR/GATA"/>
</dbReference>
<evidence type="ECO:0000256" key="6">
    <source>
        <dbReference type="ARBA" id="ARBA00023163"/>
    </source>
</evidence>
<keyword evidence="2" id="KW-0479">Metal-binding</keyword>
<feature type="region of interest" description="Disordered" evidence="9">
    <location>
        <begin position="377"/>
        <end position="417"/>
    </location>
</feature>
<evidence type="ECO:0000256" key="5">
    <source>
        <dbReference type="ARBA" id="ARBA00023015"/>
    </source>
</evidence>
<keyword evidence="10" id="KW-0812">Transmembrane</keyword>
<dbReference type="InterPro" id="IPR039355">
    <property type="entry name" value="Transcription_factor_GATA"/>
</dbReference>
<evidence type="ECO:0000256" key="8">
    <source>
        <dbReference type="PROSITE-ProRule" id="PRU00094"/>
    </source>
</evidence>
<dbReference type="CDD" id="cd00202">
    <property type="entry name" value="ZnF_GATA"/>
    <property type="match status" value="2"/>
</dbReference>
<evidence type="ECO:0000313" key="13">
    <source>
        <dbReference type="Proteomes" id="UP001359485"/>
    </source>
</evidence>
<feature type="region of interest" description="Disordered" evidence="9">
    <location>
        <begin position="422"/>
        <end position="441"/>
    </location>
</feature>
<accession>A0ABR1B3A0</accession>
<dbReference type="PANTHER" id="PTHR10071">
    <property type="entry name" value="TRANSCRIPTION FACTOR GATA FAMILY MEMBER"/>
    <property type="match status" value="1"/>
</dbReference>
<gene>
    <name evidence="12" type="ORF">RUM44_003974</name>
</gene>
<keyword evidence="3 8" id="KW-0863">Zinc-finger</keyword>
<dbReference type="EMBL" id="JAWJWF010000004">
    <property type="protein sequence ID" value="KAK6633372.1"/>
    <property type="molecule type" value="Genomic_DNA"/>
</dbReference>
<evidence type="ECO:0000256" key="9">
    <source>
        <dbReference type="SAM" id="MobiDB-lite"/>
    </source>
</evidence>
<evidence type="ECO:0000256" key="3">
    <source>
        <dbReference type="ARBA" id="ARBA00022771"/>
    </source>
</evidence>
<dbReference type="SMART" id="SM00401">
    <property type="entry name" value="ZnF_GATA"/>
    <property type="match status" value="2"/>
</dbReference>
<dbReference type="PRINTS" id="PR00619">
    <property type="entry name" value="GATAZNFINGER"/>
</dbReference>
<feature type="transmembrane region" description="Helical" evidence="10">
    <location>
        <begin position="32"/>
        <end position="57"/>
    </location>
</feature>
<evidence type="ECO:0000256" key="4">
    <source>
        <dbReference type="ARBA" id="ARBA00022833"/>
    </source>
</evidence>
<name>A0ABR1B3A0_POLSC</name>
<comment type="subcellular location">
    <subcellularLocation>
        <location evidence="1">Nucleus</location>
    </subcellularLocation>
</comment>
<feature type="compositionally biased region" description="Basic and acidic residues" evidence="9">
    <location>
        <begin position="422"/>
        <end position="435"/>
    </location>
</feature>
<feature type="region of interest" description="Disordered" evidence="9">
    <location>
        <begin position="499"/>
        <end position="524"/>
    </location>
</feature>
<comment type="caution">
    <text evidence="12">The sequence shown here is derived from an EMBL/GenBank/DDBJ whole genome shotgun (WGS) entry which is preliminary data.</text>
</comment>
<dbReference type="Proteomes" id="UP001359485">
    <property type="component" value="Unassembled WGS sequence"/>
</dbReference>
<dbReference type="Gene3D" id="3.30.50.10">
    <property type="entry name" value="Erythroid Transcription Factor GATA-1, subunit A"/>
    <property type="match status" value="2"/>
</dbReference>
<dbReference type="PANTHER" id="PTHR10071:SF337">
    <property type="entry name" value="GATA-BINDING FACTOR A"/>
    <property type="match status" value="1"/>
</dbReference>
<keyword evidence="13" id="KW-1185">Reference proteome</keyword>
<keyword evidence="10" id="KW-1133">Transmembrane helix</keyword>
<sequence length="524" mass="57718">MGSANMEASECSCPQPMPSGEAVVKGNVRRRLFVALQLLVAFFLRLFTGGLTLSQLFSRYLVVSSIERRNIIHSAMYQSKNYNYLTSASSNVADLSASSQLWQSTETDSNKTSLPAFSRRFSTTNRIHPYSIHRNYPTNSSGYLSCPTENSPHWYEQSTANLPHYSIIGEIGGPSSRARPSNPLPSPISASASLSAFDYSEGRECVNCGAVSTPLWRRDGTGHYLCNACGLYHKMNGMNRPLVKQPKRLVKYVRIGSLLACNPTYSAEALLMSKWSDNTCVIRVDEPSARGSRLVAVTGPPPDLYKGWAYPDARAVTSSREEKSSRRLTNNKRLGLQCSNCRTVTTSLWRRNSLGEPVCNACGLYYKLHGVNRPLAMKKDSIQTRKRKPKGSSKGESMGNVTSPVSHSSALASGQVTKRVKLEQNGRQKAEDGSHHQHNTSLISNTLTPYTSLYPQCGSHESQSRVFVPPYHTQISHSAYYDFQQGSPAETEALAIKIEEPNSSPSSPKLVTQDPSSQVERSVA</sequence>